<protein>
    <recommendedName>
        <fullName evidence="14">Miro domain-containing protein</fullName>
    </recommendedName>
</protein>
<dbReference type="InterPro" id="IPR018247">
    <property type="entry name" value="EF_Hand_1_Ca_BS"/>
</dbReference>
<dbReference type="GO" id="GO:0005741">
    <property type="term" value="C:mitochondrial outer membrane"/>
    <property type="evidence" value="ECO:0000318"/>
    <property type="project" value="GO_Central"/>
</dbReference>
<evidence type="ECO:0000259" key="14">
    <source>
        <dbReference type="PROSITE" id="PS51423"/>
    </source>
</evidence>
<dbReference type="InterPro" id="IPR027417">
    <property type="entry name" value="P-loop_NTPase"/>
</dbReference>
<dbReference type="PANTHER" id="PTHR46819:SF1">
    <property type="entry name" value="EF-HAND CALCIUM-BINDING DOMAIN-CONTAINING PROTEIN 7"/>
    <property type="match status" value="1"/>
</dbReference>
<keyword evidence="8" id="KW-0378">Hydrolase</keyword>
<feature type="domain" description="Miro" evidence="14">
    <location>
        <begin position="2"/>
        <end position="174"/>
    </location>
</feature>
<dbReference type="FunFam" id="3.40.50.300:FF:000170">
    <property type="entry name" value="Mitochondrial Rho GTPase"/>
    <property type="match status" value="1"/>
</dbReference>
<dbReference type="OMA" id="HETTWGI"/>
<dbReference type="GO" id="GO:0047497">
    <property type="term" value="P:mitochondrion transport along microtubule"/>
    <property type="evidence" value="ECO:0000318"/>
    <property type="project" value="GO_Central"/>
</dbReference>
<evidence type="ECO:0000256" key="11">
    <source>
        <dbReference type="ARBA" id="ARBA00023128"/>
    </source>
</evidence>
<dbReference type="PROSITE" id="PS00018">
    <property type="entry name" value="EF_HAND_1"/>
    <property type="match status" value="1"/>
</dbReference>
<gene>
    <name evidence="15" type="ORF">MONBRDRAFT_15914</name>
</gene>
<evidence type="ECO:0000256" key="12">
    <source>
        <dbReference type="ARBA" id="ARBA00023134"/>
    </source>
</evidence>
<dbReference type="PROSITE" id="PS51419">
    <property type="entry name" value="RAB"/>
    <property type="match status" value="1"/>
</dbReference>
<dbReference type="InterPro" id="IPR011992">
    <property type="entry name" value="EF-hand-dom_pair"/>
</dbReference>
<evidence type="ECO:0000256" key="5">
    <source>
        <dbReference type="ARBA" id="ARBA00022737"/>
    </source>
</evidence>
<dbReference type="eggNOG" id="KOG1707">
    <property type="taxonomic scope" value="Eukaryota"/>
</dbReference>
<dbReference type="PRINTS" id="PR00449">
    <property type="entry name" value="RASTRNSFRMNG"/>
</dbReference>
<keyword evidence="7" id="KW-1000">Mitochondrion outer membrane</keyword>
<organism evidence="15 16">
    <name type="scientific">Monosiga brevicollis</name>
    <name type="common">Choanoflagellate</name>
    <dbReference type="NCBI Taxonomy" id="81824"/>
    <lineage>
        <taxon>Eukaryota</taxon>
        <taxon>Choanoflagellata</taxon>
        <taxon>Craspedida</taxon>
        <taxon>Salpingoecidae</taxon>
        <taxon>Monosiga</taxon>
    </lineage>
</organism>
<dbReference type="Pfam" id="PF00071">
    <property type="entry name" value="Ras"/>
    <property type="match status" value="1"/>
</dbReference>
<comment type="similarity">
    <text evidence="2">Belongs to the mitochondrial Rho GTPase family.</text>
</comment>
<dbReference type="AlphaFoldDB" id="A9UVP4"/>
<evidence type="ECO:0000256" key="9">
    <source>
        <dbReference type="ARBA" id="ARBA00022837"/>
    </source>
</evidence>
<evidence type="ECO:0000256" key="7">
    <source>
        <dbReference type="ARBA" id="ARBA00022787"/>
    </source>
</evidence>
<dbReference type="EMBL" id="CH991547">
    <property type="protein sequence ID" value="EDQ90620.1"/>
    <property type="molecule type" value="Genomic_DNA"/>
</dbReference>
<evidence type="ECO:0000256" key="8">
    <source>
        <dbReference type="ARBA" id="ARBA00022801"/>
    </source>
</evidence>
<dbReference type="STRING" id="81824.A9UVP4"/>
<comment type="subcellular location">
    <subcellularLocation>
        <location evidence="1">Mitochondrion outer membrane</location>
        <topology evidence="1">Single-pass type IV membrane protein</topology>
    </subcellularLocation>
</comment>
<dbReference type="SUPFAM" id="SSF47473">
    <property type="entry name" value="EF-hand"/>
    <property type="match status" value="1"/>
</dbReference>
<dbReference type="PANTHER" id="PTHR46819">
    <property type="entry name" value="EF-HAND CALCIUM-BINDING DOMAIN-CONTAINING PROTEIN 7"/>
    <property type="match status" value="1"/>
</dbReference>
<evidence type="ECO:0000256" key="2">
    <source>
        <dbReference type="ARBA" id="ARBA00007981"/>
    </source>
</evidence>
<dbReference type="SMART" id="SM00173">
    <property type="entry name" value="RAS"/>
    <property type="match status" value="1"/>
</dbReference>
<dbReference type="RefSeq" id="XP_001744671.1">
    <property type="nucleotide sequence ID" value="XM_001744619.1"/>
</dbReference>
<evidence type="ECO:0000256" key="3">
    <source>
        <dbReference type="ARBA" id="ARBA00022692"/>
    </source>
</evidence>
<keyword evidence="3" id="KW-0812">Transmembrane</keyword>
<evidence type="ECO:0000256" key="1">
    <source>
        <dbReference type="ARBA" id="ARBA00004200"/>
    </source>
</evidence>
<dbReference type="InterPro" id="IPR013567">
    <property type="entry name" value="EF_hand_assoc_2"/>
</dbReference>
<name>A9UVP4_MONBE</name>
<dbReference type="Pfam" id="PF08356">
    <property type="entry name" value="EF_assoc_2"/>
    <property type="match status" value="1"/>
</dbReference>
<dbReference type="GO" id="GO:0046872">
    <property type="term" value="F:metal ion binding"/>
    <property type="evidence" value="ECO:0007669"/>
    <property type="project" value="UniProtKB-KW"/>
</dbReference>
<dbReference type="NCBIfam" id="TIGR00231">
    <property type="entry name" value="small_GTP"/>
    <property type="match status" value="1"/>
</dbReference>
<dbReference type="Proteomes" id="UP000001357">
    <property type="component" value="Unassembled WGS sequence"/>
</dbReference>
<dbReference type="Gene3D" id="1.10.238.10">
    <property type="entry name" value="EF-hand"/>
    <property type="match status" value="2"/>
</dbReference>
<evidence type="ECO:0000313" key="15">
    <source>
        <dbReference type="EMBL" id="EDQ90620.1"/>
    </source>
</evidence>
<dbReference type="SMART" id="SM00175">
    <property type="entry name" value="RAB"/>
    <property type="match status" value="1"/>
</dbReference>
<dbReference type="PROSITE" id="PS51423">
    <property type="entry name" value="MIRO"/>
    <property type="match status" value="1"/>
</dbReference>
<evidence type="ECO:0000256" key="4">
    <source>
        <dbReference type="ARBA" id="ARBA00022723"/>
    </source>
</evidence>
<evidence type="ECO:0000313" key="16">
    <source>
        <dbReference type="Proteomes" id="UP000001357"/>
    </source>
</evidence>
<keyword evidence="9" id="KW-0106">Calcium</keyword>
<dbReference type="GO" id="GO:0005525">
    <property type="term" value="F:GTP binding"/>
    <property type="evidence" value="ECO:0000318"/>
    <property type="project" value="GO_Central"/>
</dbReference>
<dbReference type="InterPro" id="IPR001806">
    <property type="entry name" value="Small_GTPase"/>
</dbReference>
<dbReference type="GO" id="GO:0003924">
    <property type="term" value="F:GTPase activity"/>
    <property type="evidence" value="ECO:0000318"/>
    <property type="project" value="GO_Central"/>
</dbReference>
<dbReference type="InterPro" id="IPR013566">
    <property type="entry name" value="EF_hand_assoc_1"/>
</dbReference>
<dbReference type="SUPFAM" id="SSF52540">
    <property type="entry name" value="P-loop containing nucleoside triphosphate hydrolases"/>
    <property type="match status" value="1"/>
</dbReference>
<evidence type="ECO:0000256" key="10">
    <source>
        <dbReference type="ARBA" id="ARBA00022989"/>
    </source>
</evidence>
<keyword evidence="6" id="KW-0547">Nucleotide-binding</keyword>
<keyword evidence="4" id="KW-0479">Metal-binding</keyword>
<keyword evidence="5" id="KW-0677">Repeat</keyword>
<dbReference type="Pfam" id="PF08355">
    <property type="entry name" value="EF_assoc_1"/>
    <property type="match status" value="1"/>
</dbReference>
<dbReference type="GeneID" id="5889775"/>
<dbReference type="InterPro" id="IPR020860">
    <property type="entry name" value="MIRO_dom"/>
</dbReference>
<dbReference type="FunFam" id="1.10.238.10:FF:000011">
    <property type="entry name" value="Mitochondrial Rho GTPase"/>
    <property type="match status" value="1"/>
</dbReference>
<keyword evidence="10" id="KW-1133">Transmembrane helix</keyword>
<accession>A9UVP4</accession>
<dbReference type="GO" id="GO:0007005">
    <property type="term" value="P:mitochondrion organization"/>
    <property type="evidence" value="ECO:0000318"/>
    <property type="project" value="GO_Central"/>
</dbReference>
<dbReference type="InterPro" id="IPR052266">
    <property type="entry name" value="Miro-EF-hand_domain"/>
</dbReference>
<sequence>MTSQVRIVLIGDRHVGKTSLITSLMKEKFEEEVVPVLSELTIPASAMPEPVTTHIVDTSLRIQDEEAIMAQIREADVIGLVYSLASPETMERLQSYWMPLVRRSVQNDTKPVIVIGNKSDLSKTGPASQSERLRKYIEPLMTTYIEVETSIECSAKALTGISEAFRYAQKAILYPIAAIYHPQRYELTPAAKKAIARIFFICDTDRDGLLSEAELNSFQATVFGQPLSQAELASIINIVQSSLPQGVEDDALTLEGFEAVLKLFVERGRLETTWQVLRRFGYQNDLTLLPAYIRPELEVCEDAIAEPSEQAINFLTQLFNQHDEEGRDFLDKNQLDHVFAPTPGMPWANDILVEAPDASMSLSNFLALWRYLCYVDVGLFMEYMAYLGFTLCSRQLEPNVDGDSVLQAVKVSRSRRDERAAGVCNRDLFICRLIGRRESGKVC</sequence>
<keyword evidence="13" id="KW-0472">Membrane</keyword>
<reference evidence="15 16" key="1">
    <citation type="journal article" date="2008" name="Nature">
        <title>The genome of the choanoflagellate Monosiga brevicollis and the origin of metazoans.</title>
        <authorList>
            <consortium name="JGI Sequencing"/>
            <person name="King N."/>
            <person name="Westbrook M.J."/>
            <person name="Young S.L."/>
            <person name="Kuo A."/>
            <person name="Abedin M."/>
            <person name="Chapman J."/>
            <person name="Fairclough S."/>
            <person name="Hellsten U."/>
            <person name="Isogai Y."/>
            <person name="Letunic I."/>
            <person name="Marr M."/>
            <person name="Pincus D."/>
            <person name="Putnam N."/>
            <person name="Rokas A."/>
            <person name="Wright K.J."/>
            <person name="Zuzow R."/>
            <person name="Dirks W."/>
            <person name="Good M."/>
            <person name="Goodstein D."/>
            <person name="Lemons D."/>
            <person name="Li W."/>
            <person name="Lyons J.B."/>
            <person name="Morris A."/>
            <person name="Nichols S."/>
            <person name="Richter D.J."/>
            <person name="Salamov A."/>
            <person name="Bork P."/>
            <person name="Lim W.A."/>
            <person name="Manning G."/>
            <person name="Miller W.T."/>
            <person name="McGinnis W."/>
            <person name="Shapiro H."/>
            <person name="Tjian R."/>
            <person name="Grigoriev I.V."/>
            <person name="Rokhsar D."/>
        </authorList>
    </citation>
    <scope>NUCLEOTIDE SEQUENCE [LARGE SCALE GENOMIC DNA]</scope>
    <source>
        <strain evidence="16">MX1 / ATCC 50154</strain>
    </source>
</reference>
<evidence type="ECO:0000256" key="13">
    <source>
        <dbReference type="ARBA" id="ARBA00023136"/>
    </source>
</evidence>
<dbReference type="SMART" id="SM00174">
    <property type="entry name" value="RHO"/>
    <property type="match status" value="1"/>
</dbReference>
<dbReference type="FunCoup" id="A9UVP4">
    <property type="interactions" value="1668"/>
</dbReference>
<keyword evidence="12" id="KW-0342">GTP-binding</keyword>
<keyword evidence="11" id="KW-0496">Mitochondrion</keyword>
<dbReference type="InterPro" id="IPR005225">
    <property type="entry name" value="Small_GTP-bd"/>
</dbReference>
<dbReference type="KEGG" id="mbr:MONBRDRAFT_15914"/>
<evidence type="ECO:0000256" key="6">
    <source>
        <dbReference type="ARBA" id="ARBA00022741"/>
    </source>
</evidence>
<dbReference type="InParanoid" id="A9UVP4"/>
<keyword evidence="16" id="KW-1185">Reference proteome</keyword>
<dbReference type="Gene3D" id="3.40.50.300">
    <property type="entry name" value="P-loop containing nucleotide triphosphate hydrolases"/>
    <property type="match status" value="1"/>
</dbReference>
<proteinExistence type="inferred from homology"/>